<accession>E4ZRH0</accession>
<dbReference type="STRING" id="985895.E4ZRH0"/>
<protein>
    <submittedName>
        <fullName evidence="8">Similar to DNA repair protein rad5</fullName>
    </submittedName>
</protein>
<feature type="domain" description="Helicase ATP-binding" evidence="6">
    <location>
        <begin position="452"/>
        <end position="645"/>
    </location>
</feature>
<keyword evidence="2" id="KW-0378">Hydrolase</keyword>
<dbReference type="Gene3D" id="3.40.50.300">
    <property type="entry name" value="P-loop containing nucleotide triphosphate hydrolases"/>
    <property type="match status" value="1"/>
</dbReference>
<dbReference type="eggNOG" id="KOG1001">
    <property type="taxonomic scope" value="Eukaryota"/>
</dbReference>
<dbReference type="EMBL" id="FP929116">
    <property type="protein sequence ID" value="CBX93817.1"/>
    <property type="molecule type" value="Genomic_DNA"/>
</dbReference>
<dbReference type="VEuPathDB" id="FungiDB:LEMA_P034910.1"/>
<feature type="region of interest" description="Disordered" evidence="5">
    <location>
        <begin position="1"/>
        <end position="112"/>
    </location>
</feature>
<dbReference type="HOGENOM" id="CLU_000315_3_1_1"/>
<dbReference type="GO" id="GO:0004386">
    <property type="term" value="F:helicase activity"/>
    <property type="evidence" value="ECO:0007669"/>
    <property type="project" value="UniProtKB-KW"/>
</dbReference>
<dbReference type="OMA" id="LRMFVSH"/>
<dbReference type="GO" id="GO:0016787">
    <property type="term" value="F:hydrolase activity"/>
    <property type="evidence" value="ECO:0007669"/>
    <property type="project" value="UniProtKB-KW"/>
</dbReference>
<keyword evidence="4" id="KW-0067">ATP-binding</keyword>
<reference evidence="9" key="1">
    <citation type="journal article" date="2011" name="Nat. Commun.">
        <title>Effector diversification within compartments of the Leptosphaeria maculans genome affected by Repeat-Induced Point mutations.</title>
        <authorList>
            <person name="Rouxel T."/>
            <person name="Grandaubert J."/>
            <person name="Hane J.K."/>
            <person name="Hoede C."/>
            <person name="van de Wouw A.P."/>
            <person name="Couloux A."/>
            <person name="Dominguez V."/>
            <person name="Anthouard V."/>
            <person name="Bally P."/>
            <person name="Bourras S."/>
            <person name="Cozijnsen A.J."/>
            <person name="Ciuffetti L.M."/>
            <person name="Degrave A."/>
            <person name="Dilmaghani A."/>
            <person name="Duret L."/>
            <person name="Fudal I."/>
            <person name="Goodwin S.B."/>
            <person name="Gout L."/>
            <person name="Glaser N."/>
            <person name="Linglin J."/>
            <person name="Kema G.H.J."/>
            <person name="Lapalu N."/>
            <person name="Lawrence C.B."/>
            <person name="May K."/>
            <person name="Meyer M."/>
            <person name="Ollivier B."/>
            <person name="Poulain J."/>
            <person name="Schoch C.L."/>
            <person name="Simon A."/>
            <person name="Spatafora J.W."/>
            <person name="Stachowiak A."/>
            <person name="Turgeon B.G."/>
            <person name="Tyler B.M."/>
            <person name="Vincent D."/>
            <person name="Weissenbach J."/>
            <person name="Amselem J."/>
            <person name="Quesneville H."/>
            <person name="Oliver R.P."/>
            <person name="Wincker P."/>
            <person name="Balesdent M.-H."/>
            <person name="Howlett B.J."/>
        </authorList>
    </citation>
    <scope>NUCLEOTIDE SEQUENCE [LARGE SCALE GENOMIC DNA]</scope>
    <source>
        <strain evidence="9">JN3 / isolate v23.1.3 / race Av1-4-5-6-7-8</strain>
    </source>
</reference>
<dbReference type="OrthoDB" id="448448at2759"/>
<evidence type="ECO:0000256" key="3">
    <source>
        <dbReference type="ARBA" id="ARBA00022806"/>
    </source>
</evidence>
<dbReference type="InterPro" id="IPR049730">
    <property type="entry name" value="SNF2/RAD54-like_C"/>
</dbReference>
<dbReference type="CDD" id="cd18008">
    <property type="entry name" value="DEXDc_SHPRH-like"/>
    <property type="match status" value="1"/>
</dbReference>
<dbReference type="GO" id="GO:0008094">
    <property type="term" value="F:ATP-dependent activity, acting on DNA"/>
    <property type="evidence" value="ECO:0007669"/>
    <property type="project" value="TreeGrafter"/>
</dbReference>
<dbReference type="InParanoid" id="E4ZRH0"/>
<keyword evidence="3" id="KW-0347">Helicase</keyword>
<dbReference type="SMART" id="SM00490">
    <property type="entry name" value="HELICc"/>
    <property type="match status" value="1"/>
</dbReference>
<evidence type="ECO:0000256" key="2">
    <source>
        <dbReference type="ARBA" id="ARBA00022801"/>
    </source>
</evidence>
<dbReference type="Pfam" id="PF00271">
    <property type="entry name" value="Helicase_C"/>
    <property type="match status" value="1"/>
</dbReference>
<evidence type="ECO:0000313" key="9">
    <source>
        <dbReference type="Proteomes" id="UP000002668"/>
    </source>
</evidence>
<evidence type="ECO:0000259" key="7">
    <source>
        <dbReference type="PROSITE" id="PS51194"/>
    </source>
</evidence>
<dbReference type="SMART" id="SM00487">
    <property type="entry name" value="DEXDc"/>
    <property type="match status" value="1"/>
</dbReference>
<name>E4ZRH0_LEPMJ</name>
<dbReference type="Pfam" id="PF00176">
    <property type="entry name" value="SNF2-rel_dom"/>
    <property type="match status" value="1"/>
</dbReference>
<proteinExistence type="predicted"/>
<evidence type="ECO:0000259" key="6">
    <source>
        <dbReference type="PROSITE" id="PS51192"/>
    </source>
</evidence>
<feature type="region of interest" description="Disordered" evidence="5">
    <location>
        <begin position="1181"/>
        <end position="1207"/>
    </location>
</feature>
<dbReference type="InterPro" id="IPR001650">
    <property type="entry name" value="Helicase_C-like"/>
</dbReference>
<dbReference type="PROSITE" id="PS51192">
    <property type="entry name" value="HELICASE_ATP_BIND_1"/>
    <property type="match status" value="1"/>
</dbReference>
<dbReference type="Proteomes" id="UP000002668">
    <property type="component" value="Genome"/>
</dbReference>
<dbReference type="Gene3D" id="3.40.50.10810">
    <property type="entry name" value="Tandem AAA-ATPase domain"/>
    <property type="match status" value="1"/>
</dbReference>
<dbReference type="GO" id="GO:0006281">
    <property type="term" value="P:DNA repair"/>
    <property type="evidence" value="ECO:0007669"/>
    <property type="project" value="TreeGrafter"/>
</dbReference>
<feature type="compositionally biased region" description="Acidic residues" evidence="5">
    <location>
        <begin position="820"/>
        <end position="833"/>
    </location>
</feature>
<dbReference type="SUPFAM" id="SSF52540">
    <property type="entry name" value="P-loop containing nucleoside triphosphate hydrolases"/>
    <property type="match status" value="2"/>
</dbReference>
<feature type="region of interest" description="Disordered" evidence="5">
    <location>
        <begin position="818"/>
        <end position="866"/>
    </location>
</feature>
<dbReference type="AlphaFoldDB" id="E4ZRH0"/>
<feature type="region of interest" description="Disordered" evidence="5">
    <location>
        <begin position="287"/>
        <end position="343"/>
    </location>
</feature>
<gene>
    <name evidence="8" type="ORF">LEMA_P034910.1</name>
</gene>
<evidence type="ECO:0000256" key="5">
    <source>
        <dbReference type="SAM" id="MobiDB-lite"/>
    </source>
</evidence>
<evidence type="ECO:0000256" key="1">
    <source>
        <dbReference type="ARBA" id="ARBA00022741"/>
    </source>
</evidence>
<feature type="compositionally biased region" description="Basic and acidic residues" evidence="5">
    <location>
        <begin position="834"/>
        <end position="845"/>
    </location>
</feature>
<dbReference type="GO" id="GO:0005634">
    <property type="term" value="C:nucleus"/>
    <property type="evidence" value="ECO:0007669"/>
    <property type="project" value="TreeGrafter"/>
</dbReference>
<dbReference type="PANTHER" id="PTHR45626:SF17">
    <property type="entry name" value="HELICASE-LIKE TRANSCRIPTION FACTOR"/>
    <property type="match status" value="1"/>
</dbReference>
<feature type="compositionally biased region" description="Basic and acidic residues" evidence="5">
    <location>
        <begin position="1188"/>
        <end position="1198"/>
    </location>
</feature>
<keyword evidence="1" id="KW-0547">Nucleotide-binding</keyword>
<feature type="compositionally biased region" description="Polar residues" evidence="5">
    <location>
        <begin position="36"/>
        <end position="52"/>
    </location>
</feature>
<dbReference type="InterPro" id="IPR014001">
    <property type="entry name" value="Helicase_ATP-bd"/>
</dbReference>
<dbReference type="CDD" id="cd18793">
    <property type="entry name" value="SF2_C_SNF"/>
    <property type="match status" value="1"/>
</dbReference>
<feature type="domain" description="Helicase C-terminal" evidence="7">
    <location>
        <begin position="1005"/>
        <end position="1159"/>
    </location>
</feature>
<keyword evidence="9" id="KW-1185">Reference proteome</keyword>
<feature type="compositionally biased region" description="Basic residues" evidence="5">
    <location>
        <begin position="314"/>
        <end position="326"/>
    </location>
</feature>
<dbReference type="PANTHER" id="PTHR45626">
    <property type="entry name" value="TRANSCRIPTION TERMINATION FACTOR 2-RELATED"/>
    <property type="match status" value="1"/>
</dbReference>
<evidence type="ECO:0000313" key="8">
    <source>
        <dbReference type="EMBL" id="CBX93817.1"/>
    </source>
</evidence>
<dbReference type="eggNOG" id="KOG1002">
    <property type="taxonomic scope" value="Eukaryota"/>
</dbReference>
<dbReference type="InterPro" id="IPR027417">
    <property type="entry name" value="P-loop_NTPase"/>
</dbReference>
<dbReference type="PROSITE" id="PS51194">
    <property type="entry name" value="HELICASE_CTER"/>
    <property type="match status" value="1"/>
</dbReference>
<dbReference type="GO" id="GO:0005524">
    <property type="term" value="F:ATP binding"/>
    <property type="evidence" value="ECO:0007669"/>
    <property type="project" value="UniProtKB-KW"/>
</dbReference>
<dbReference type="InterPro" id="IPR050628">
    <property type="entry name" value="SNF2_RAD54_helicase_TF"/>
</dbReference>
<dbReference type="InterPro" id="IPR000330">
    <property type="entry name" value="SNF2_N"/>
</dbReference>
<sequence>MQEQDEIQQSVEHDVDSADMATPSPMSQHIPFPSYTHASTSRNTQGRYSTSQHQDEMHDALYEEAPMGPAPGGPEDSSTLFVSERSPSEQRATQRAHTARPKTPARLPMQASVQKKRDLALKRTPAHPTNIDPDNETYLDAVLQNRLPVVTGGAPSVDEDIMSDRQALAEYQKKKRYYDDLRRNSGSGHLSFRHDVEWLQIQGAERARRMKRDRDLALASEDGGEHGQVFPQVRSMLQMHGEPEEEEASDHDFDFGRPGPRKRVRRDGPGKPISMIDAELQSMQVGMEAHEETAGRKKKKGKGPDDSPATSSRGKTKNRNRNRPSRAKGAIRGGHGKTAKDKRELERAALEASSLFNSNIFAQQAGPDASEQPCFTSRNKQSGLKELIASVPLGNLKKAKNEMNMLLTATRAFNGHGSVKPMPENSLWSVKGMKTTLKHYQILGTAFMRRRETSAEEPRGGLLADQMGLGKTLMMLANIVNGQPPRGSSELKTTLLVASPALLSQWKSEFEQHTERNLTILRYGAGYRIDSTNPDEILSGHDIILTSYTEVMRSYPKNDPPIECQTAEQKIAWWKEVYETQRGVLHRMRFLRVVLDEAQAIKNHMGRTSIACRALMATHKWALSGTPILNSLTELYPYFKFLGVPHTGSFKIFKHNYCDNKDPENTERLLVRLSQFMMRRTHADEMFGAPILKLPQADQHTYWCEFNPVERCIYEIVQRRFTKRINMWSQQNVLEKSYSNALVMLLRLRQLTSHVLMLQFVMRDLLEREDIECIKEITQEHSADTTTQSGKTILAIRKQLDAHAIVARKKRLAAGREYNDDCVPEDEDGEDGEDRLATDDEHASAEEDGEPSSQRSHPHNYVSGGKFGKEYNFKPFLRSLETGDSWEKAKKKSRCGWCSKQPRSPWITSCGHLICNKPCLEQSHLAAAEEERQHGPCKACGVTPSYIHPCDPDEFDTPEAVAQGTRSKARRKKNSQQVCAGQEDIAKDWLVAQGDDVLPSAKTIAIKAQIMNWTRKNPQVKIIIYTQFLAMISILARICHNEKWKIEQYHGGMTLHARDKAIASFAEDPDIRIMLASLRCGGLGLNLTMASKVIMMDPWWNSASEQQAFCRVFRIGQLEETSMSRLCVNNTVDKQLIAMQERKDAEIKSVMENDGKKVSRMTIRDLMKLFGNLEEDAEGRPFIMVDNPDPRGGYRADRDDEGYADDF</sequence>
<organism evidence="9">
    <name type="scientific">Leptosphaeria maculans (strain JN3 / isolate v23.1.3 / race Av1-4-5-6-7-8)</name>
    <name type="common">Blackleg fungus</name>
    <name type="synonym">Phoma lingam</name>
    <dbReference type="NCBI Taxonomy" id="985895"/>
    <lineage>
        <taxon>Eukaryota</taxon>
        <taxon>Fungi</taxon>
        <taxon>Dikarya</taxon>
        <taxon>Ascomycota</taxon>
        <taxon>Pezizomycotina</taxon>
        <taxon>Dothideomycetes</taxon>
        <taxon>Pleosporomycetidae</taxon>
        <taxon>Pleosporales</taxon>
        <taxon>Pleosporineae</taxon>
        <taxon>Leptosphaeriaceae</taxon>
        <taxon>Plenodomus</taxon>
        <taxon>Plenodomus lingam/Leptosphaeria maculans species complex</taxon>
    </lineage>
</organism>
<evidence type="ECO:0000256" key="4">
    <source>
        <dbReference type="ARBA" id="ARBA00022840"/>
    </source>
</evidence>
<feature type="region of interest" description="Disordered" evidence="5">
    <location>
        <begin position="239"/>
        <end position="273"/>
    </location>
</feature>
<dbReference type="InterPro" id="IPR038718">
    <property type="entry name" value="SNF2-like_sf"/>
</dbReference>